<gene>
    <name evidence="1" type="ORF">ARMSODRAFT_966552</name>
</gene>
<reference evidence="2" key="1">
    <citation type="journal article" date="2017" name="Nat. Ecol. Evol.">
        <title>Genome expansion and lineage-specific genetic innovations in the forest pathogenic fungi Armillaria.</title>
        <authorList>
            <person name="Sipos G."/>
            <person name="Prasanna A.N."/>
            <person name="Walter M.C."/>
            <person name="O'Connor E."/>
            <person name="Balint B."/>
            <person name="Krizsan K."/>
            <person name="Kiss B."/>
            <person name="Hess J."/>
            <person name="Varga T."/>
            <person name="Slot J."/>
            <person name="Riley R."/>
            <person name="Boka B."/>
            <person name="Rigling D."/>
            <person name="Barry K."/>
            <person name="Lee J."/>
            <person name="Mihaltcheva S."/>
            <person name="LaButti K."/>
            <person name="Lipzen A."/>
            <person name="Waldron R."/>
            <person name="Moloney N.M."/>
            <person name="Sperisen C."/>
            <person name="Kredics L."/>
            <person name="Vagvoelgyi C."/>
            <person name="Patrignani A."/>
            <person name="Fitzpatrick D."/>
            <person name="Nagy I."/>
            <person name="Doyle S."/>
            <person name="Anderson J.B."/>
            <person name="Grigoriev I.V."/>
            <person name="Gueldener U."/>
            <person name="Muensterkoetter M."/>
            <person name="Nagy L.G."/>
        </authorList>
    </citation>
    <scope>NUCLEOTIDE SEQUENCE [LARGE SCALE GENOMIC DNA]</scope>
    <source>
        <strain evidence="2">28-4</strain>
    </source>
</reference>
<organism evidence="1 2">
    <name type="scientific">Armillaria solidipes</name>
    <dbReference type="NCBI Taxonomy" id="1076256"/>
    <lineage>
        <taxon>Eukaryota</taxon>
        <taxon>Fungi</taxon>
        <taxon>Dikarya</taxon>
        <taxon>Basidiomycota</taxon>
        <taxon>Agaricomycotina</taxon>
        <taxon>Agaricomycetes</taxon>
        <taxon>Agaricomycetidae</taxon>
        <taxon>Agaricales</taxon>
        <taxon>Marasmiineae</taxon>
        <taxon>Physalacriaceae</taxon>
        <taxon>Armillaria</taxon>
    </lineage>
</organism>
<accession>A0A2H3BA42</accession>
<name>A0A2H3BA42_9AGAR</name>
<proteinExistence type="predicted"/>
<sequence length="59" mass="6848">MQNPEKLYELWKEGLTMPALSGTTDLQRAVGVEELRPQEFRRSYESEGGSHVLFYDNEN</sequence>
<protein>
    <submittedName>
        <fullName evidence="1">Uncharacterized protein</fullName>
    </submittedName>
</protein>
<dbReference type="EMBL" id="KZ293495">
    <property type="protein sequence ID" value="PBK59916.1"/>
    <property type="molecule type" value="Genomic_DNA"/>
</dbReference>
<keyword evidence="2" id="KW-1185">Reference proteome</keyword>
<dbReference type="Proteomes" id="UP000218334">
    <property type="component" value="Unassembled WGS sequence"/>
</dbReference>
<evidence type="ECO:0000313" key="1">
    <source>
        <dbReference type="EMBL" id="PBK59916.1"/>
    </source>
</evidence>
<dbReference type="AlphaFoldDB" id="A0A2H3BA42"/>
<evidence type="ECO:0000313" key="2">
    <source>
        <dbReference type="Proteomes" id="UP000218334"/>
    </source>
</evidence>